<name>A0A5B8S4V7_9SPHN</name>
<dbReference type="InterPro" id="IPR018743">
    <property type="entry name" value="DUF2292"/>
</dbReference>
<reference evidence="2 3" key="1">
    <citation type="journal article" date="2013" name="J. Microbiol. Biotechnol.">
        <title>Novosphingobium ginsenosidimutans sp. nov., with the ability to convert ginsenoside.</title>
        <authorList>
            <person name="Kim J.K."/>
            <person name="He D."/>
            <person name="Liu Q.M."/>
            <person name="Park H.Y."/>
            <person name="Jung M.S."/>
            <person name="Yoon M.H."/>
            <person name="Kim S.C."/>
            <person name="Im W.T."/>
        </authorList>
    </citation>
    <scope>NUCLEOTIDE SEQUENCE [LARGE SCALE GENOMIC DNA]</scope>
    <source>
        <strain evidence="2 3">FW-6</strain>
    </source>
</reference>
<keyword evidence="3" id="KW-1185">Reference proteome</keyword>
<dbReference type="OrthoDB" id="7451540at2"/>
<feature type="region of interest" description="Disordered" evidence="1">
    <location>
        <begin position="1"/>
        <end position="21"/>
    </location>
</feature>
<evidence type="ECO:0000313" key="3">
    <source>
        <dbReference type="Proteomes" id="UP000321172"/>
    </source>
</evidence>
<proteinExistence type="predicted"/>
<gene>
    <name evidence="2" type="ORF">FRF71_10585</name>
</gene>
<dbReference type="EMBL" id="CP042345">
    <property type="protein sequence ID" value="QEA16541.1"/>
    <property type="molecule type" value="Genomic_DNA"/>
</dbReference>
<protein>
    <submittedName>
        <fullName evidence="2">DUF2292 domain-containing protein</fullName>
    </submittedName>
</protein>
<dbReference type="Pfam" id="PF10055">
    <property type="entry name" value="DUF2292"/>
    <property type="match status" value="1"/>
</dbReference>
<sequence length="60" mass="6577">MQRSRPLPARQPNPAPSDATEAALRAAAEAIGRLQFGVVQLVVHDGRVVQLEVTERQRFA</sequence>
<organism evidence="2 3">
    <name type="scientific">Novosphingobium ginsenosidimutans</name>
    <dbReference type="NCBI Taxonomy" id="1176536"/>
    <lineage>
        <taxon>Bacteria</taxon>
        <taxon>Pseudomonadati</taxon>
        <taxon>Pseudomonadota</taxon>
        <taxon>Alphaproteobacteria</taxon>
        <taxon>Sphingomonadales</taxon>
        <taxon>Sphingomonadaceae</taxon>
        <taxon>Novosphingobium</taxon>
    </lineage>
</organism>
<evidence type="ECO:0000313" key="2">
    <source>
        <dbReference type="EMBL" id="QEA16541.1"/>
    </source>
</evidence>
<dbReference type="KEGG" id="ngf:FRF71_10585"/>
<evidence type="ECO:0000256" key="1">
    <source>
        <dbReference type="SAM" id="MobiDB-lite"/>
    </source>
</evidence>
<dbReference type="AlphaFoldDB" id="A0A5B8S4V7"/>
<dbReference type="RefSeq" id="WP_147090620.1">
    <property type="nucleotide sequence ID" value="NZ_BAABJD010000005.1"/>
</dbReference>
<accession>A0A5B8S4V7</accession>
<dbReference type="Proteomes" id="UP000321172">
    <property type="component" value="Chromosome"/>
</dbReference>